<evidence type="ECO:0000256" key="6">
    <source>
        <dbReference type="ARBA" id="ARBA00022741"/>
    </source>
</evidence>
<evidence type="ECO:0000313" key="15">
    <source>
        <dbReference type="Proteomes" id="UP000287601"/>
    </source>
</evidence>
<feature type="domain" description="Aminoacyl-transfer RNA synthetases class-II family profile" evidence="13">
    <location>
        <begin position="1"/>
        <end position="322"/>
    </location>
</feature>
<dbReference type="GO" id="GO:0016740">
    <property type="term" value="F:transferase activity"/>
    <property type="evidence" value="ECO:0007669"/>
    <property type="project" value="UniProtKB-ARBA"/>
</dbReference>
<name>A0A410PVA0_9FIRM</name>
<sequence length="417" mass="47365">MLTNAPKGTKDILPNQVYKWHFVEKAFADICQRYGFKEIRTPIFEHTELFKRGVGDTTDIVEKQMYSFEDYAKRSITLKPEGTSPVVRAFVEHKLFAEVQPTKMYYDIPCFRYEKPQSGRLREFHQLGIEVFGTDNMMADAEVICLASDFLSSLGIRDLELRINSIGCPKCREKHRTALREFLKPKYDQLCDTCKGRYDRNPMRILDCKSETCQELVKGAPVMLDYLCDDCKEAFKTLQKDLTAMGIDFIVDPGIVRGLDYYTKTAFEFVSNKIGAQGTVCGGGRYDHLIEQLGGPATPGVGFGLGIERLLLTMEANEIMIPEPESVDVFIAVMGEPAKEYGLSLLRKIRQEGIKAEMDLLARNFKGQFKYADRIHAKYTVVIGDNELQEGMLSIKTMATSEQRVVAIDKIIEELKK</sequence>
<proteinExistence type="inferred from homology"/>
<dbReference type="CDD" id="cd00859">
    <property type="entry name" value="HisRS_anticodon"/>
    <property type="match status" value="1"/>
</dbReference>
<evidence type="ECO:0000256" key="3">
    <source>
        <dbReference type="ARBA" id="ARBA00011738"/>
    </source>
</evidence>
<keyword evidence="9 11" id="KW-0030">Aminoacyl-tRNA synthetase</keyword>
<evidence type="ECO:0000256" key="2">
    <source>
        <dbReference type="ARBA" id="ARBA00008226"/>
    </source>
</evidence>
<evidence type="ECO:0000256" key="9">
    <source>
        <dbReference type="ARBA" id="ARBA00023146"/>
    </source>
</evidence>
<evidence type="ECO:0000256" key="8">
    <source>
        <dbReference type="ARBA" id="ARBA00022917"/>
    </source>
</evidence>
<evidence type="ECO:0000256" key="1">
    <source>
        <dbReference type="ARBA" id="ARBA00004496"/>
    </source>
</evidence>
<comment type="subcellular location">
    <subcellularLocation>
        <location evidence="1 11">Cytoplasm</location>
    </subcellularLocation>
</comment>
<comment type="similarity">
    <text evidence="2 11">Belongs to the class-II aminoacyl-tRNA synthetase family.</text>
</comment>
<evidence type="ECO:0000256" key="4">
    <source>
        <dbReference type="ARBA" id="ARBA00022490"/>
    </source>
</evidence>
<keyword evidence="5 11" id="KW-0436">Ligase</keyword>
<dbReference type="NCBIfam" id="TIGR00442">
    <property type="entry name" value="hisS"/>
    <property type="match status" value="1"/>
</dbReference>
<dbReference type="EC" id="6.1.1.21" evidence="11"/>
<dbReference type="GO" id="GO:0140096">
    <property type="term" value="F:catalytic activity, acting on a protein"/>
    <property type="evidence" value="ECO:0007669"/>
    <property type="project" value="UniProtKB-ARBA"/>
</dbReference>
<dbReference type="GO" id="GO:0004821">
    <property type="term" value="F:histidine-tRNA ligase activity"/>
    <property type="evidence" value="ECO:0007669"/>
    <property type="project" value="UniProtKB-UniRule"/>
</dbReference>
<evidence type="ECO:0000256" key="11">
    <source>
        <dbReference type="HAMAP-Rule" id="MF_00127"/>
    </source>
</evidence>
<keyword evidence="6 11" id="KW-0547">Nucleotide-binding</keyword>
<dbReference type="Proteomes" id="UP000287601">
    <property type="component" value="Chromosome"/>
</dbReference>
<dbReference type="InterPro" id="IPR036621">
    <property type="entry name" value="Anticodon-bd_dom_sf"/>
</dbReference>
<organism evidence="14 15">
    <name type="scientific">Aminipila luticellarii</name>
    <dbReference type="NCBI Taxonomy" id="2507160"/>
    <lineage>
        <taxon>Bacteria</taxon>
        <taxon>Bacillati</taxon>
        <taxon>Bacillota</taxon>
        <taxon>Clostridia</taxon>
        <taxon>Peptostreptococcales</taxon>
        <taxon>Anaerovoracaceae</taxon>
        <taxon>Aminipila</taxon>
    </lineage>
</organism>
<dbReference type="InterPro" id="IPR004516">
    <property type="entry name" value="HisRS/HisZ"/>
</dbReference>
<dbReference type="InterPro" id="IPR015807">
    <property type="entry name" value="His-tRNA-ligase"/>
</dbReference>
<evidence type="ECO:0000256" key="5">
    <source>
        <dbReference type="ARBA" id="ARBA00022598"/>
    </source>
</evidence>
<dbReference type="PIRSF" id="PIRSF001549">
    <property type="entry name" value="His-tRNA_synth"/>
    <property type="match status" value="1"/>
</dbReference>
<evidence type="ECO:0000313" key="14">
    <source>
        <dbReference type="EMBL" id="QAT42879.1"/>
    </source>
</evidence>
<dbReference type="PANTHER" id="PTHR43707">
    <property type="entry name" value="HISTIDYL-TRNA SYNTHETASE"/>
    <property type="match status" value="1"/>
</dbReference>
<dbReference type="InterPro" id="IPR041715">
    <property type="entry name" value="HisRS-like_core"/>
</dbReference>
<dbReference type="GO" id="GO:0005737">
    <property type="term" value="C:cytoplasm"/>
    <property type="evidence" value="ECO:0007669"/>
    <property type="project" value="UniProtKB-SubCell"/>
</dbReference>
<dbReference type="CDD" id="cd00773">
    <property type="entry name" value="HisRS-like_core"/>
    <property type="match status" value="1"/>
</dbReference>
<dbReference type="OrthoDB" id="9800814at2"/>
<dbReference type="SUPFAM" id="SSF55681">
    <property type="entry name" value="Class II aaRS and biotin synthetases"/>
    <property type="match status" value="1"/>
</dbReference>
<evidence type="ECO:0000259" key="13">
    <source>
        <dbReference type="PROSITE" id="PS50862"/>
    </source>
</evidence>
<dbReference type="FunFam" id="3.30.930.10:FF:000005">
    <property type="entry name" value="Histidine--tRNA ligase"/>
    <property type="match status" value="1"/>
</dbReference>
<gene>
    <name evidence="11" type="primary">hisS</name>
    <name evidence="14" type="ORF">EQM06_06310</name>
</gene>
<feature type="binding site" evidence="12">
    <location>
        <position position="126"/>
    </location>
    <ligand>
        <name>L-histidine</name>
        <dbReference type="ChEBI" id="CHEBI:57595"/>
    </ligand>
</feature>
<feature type="binding site" evidence="12">
    <location>
        <position position="257"/>
    </location>
    <ligand>
        <name>L-histidine</name>
        <dbReference type="ChEBI" id="CHEBI:57595"/>
    </ligand>
</feature>
<feature type="binding site" evidence="12">
    <location>
        <position position="130"/>
    </location>
    <ligand>
        <name>L-histidine</name>
        <dbReference type="ChEBI" id="CHEBI:57595"/>
    </ligand>
</feature>
<protein>
    <recommendedName>
        <fullName evidence="11">Histidine--tRNA ligase</fullName>
        <ecNumber evidence="11">6.1.1.21</ecNumber>
    </recommendedName>
    <alternativeName>
        <fullName evidence="11">Histidyl-tRNA synthetase</fullName>
        <shortName evidence="11">HisRS</shortName>
    </alternativeName>
</protein>
<dbReference type="InterPro" id="IPR006195">
    <property type="entry name" value="aa-tRNA-synth_II"/>
</dbReference>
<evidence type="ECO:0000256" key="10">
    <source>
        <dbReference type="ARBA" id="ARBA00047639"/>
    </source>
</evidence>
<dbReference type="InterPro" id="IPR004154">
    <property type="entry name" value="Anticodon-bd"/>
</dbReference>
<evidence type="ECO:0000256" key="7">
    <source>
        <dbReference type="ARBA" id="ARBA00022840"/>
    </source>
</evidence>
<dbReference type="InterPro" id="IPR033656">
    <property type="entry name" value="HisRS_anticodon"/>
</dbReference>
<comment type="subunit">
    <text evidence="3 11">Homodimer.</text>
</comment>
<dbReference type="Pfam" id="PF13393">
    <property type="entry name" value="tRNA-synt_His"/>
    <property type="match status" value="1"/>
</dbReference>
<dbReference type="Gene3D" id="3.30.930.10">
    <property type="entry name" value="Bira Bifunctional Protein, Domain 2"/>
    <property type="match status" value="1"/>
</dbReference>
<dbReference type="KEGG" id="amij:EQM06_06310"/>
<dbReference type="GO" id="GO:0005524">
    <property type="term" value="F:ATP binding"/>
    <property type="evidence" value="ECO:0007669"/>
    <property type="project" value="UniProtKB-UniRule"/>
</dbReference>
<dbReference type="Pfam" id="PF03129">
    <property type="entry name" value="HGTP_anticodon"/>
    <property type="match status" value="1"/>
</dbReference>
<dbReference type="PROSITE" id="PS50862">
    <property type="entry name" value="AA_TRNA_LIGASE_II"/>
    <property type="match status" value="1"/>
</dbReference>
<dbReference type="SUPFAM" id="SSF52954">
    <property type="entry name" value="Class II aaRS ABD-related"/>
    <property type="match status" value="1"/>
</dbReference>
<feature type="binding site" evidence="12">
    <location>
        <begin position="261"/>
        <end position="262"/>
    </location>
    <ligand>
        <name>L-histidine</name>
        <dbReference type="ChEBI" id="CHEBI:57595"/>
    </ligand>
</feature>
<keyword evidence="4 11" id="KW-0963">Cytoplasm</keyword>
<dbReference type="Gene3D" id="3.40.50.800">
    <property type="entry name" value="Anticodon-binding domain"/>
    <property type="match status" value="1"/>
</dbReference>
<comment type="catalytic activity">
    <reaction evidence="10 11">
        <text>tRNA(His) + L-histidine + ATP = L-histidyl-tRNA(His) + AMP + diphosphate + H(+)</text>
        <dbReference type="Rhea" id="RHEA:17313"/>
        <dbReference type="Rhea" id="RHEA-COMP:9665"/>
        <dbReference type="Rhea" id="RHEA-COMP:9689"/>
        <dbReference type="ChEBI" id="CHEBI:15378"/>
        <dbReference type="ChEBI" id="CHEBI:30616"/>
        <dbReference type="ChEBI" id="CHEBI:33019"/>
        <dbReference type="ChEBI" id="CHEBI:57595"/>
        <dbReference type="ChEBI" id="CHEBI:78442"/>
        <dbReference type="ChEBI" id="CHEBI:78527"/>
        <dbReference type="ChEBI" id="CHEBI:456215"/>
        <dbReference type="EC" id="6.1.1.21"/>
    </reaction>
</comment>
<reference evidence="14 15" key="1">
    <citation type="submission" date="2019-01" db="EMBL/GenBank/DDBJ databases">
        <title>Draft genomes of a novel of Aminipila strains.</title>
        <authorList>
            <person name="Ma S."/>
        </authorList>
    </citation>
    <scope>NUCLEOTIDE SEQUENCE [LARGE SCALE GENOMIC DNA]</scope>
    <source>
        <strain evidence="15">JN-39</strain>
    </source>
</reference>
<feature type="binding site" evidence="12">
    <location>
        <position position="112"/>
    </location>
    <ligand>
        <name>L-histidine</name>
        <dbReference type="ChEBI" id="CHEBI:57595"/>
    </ligand>
</feature>
<dbReference type="RefSeq" id="WP_128745528.1">
    <property type="nucleotide sequence ID" value="NZ_CP035281.1"/>
</dbReference>
<keyword evidence="7 11" id="KW-0067">ATP-binding</keyword>
<dbReference type="GO" id="GO:0006427">
    <property type="term" value="P:histidyl-tRNA aminoacylation"/>
    <property type="evidence" value="ECO:0007669"/>
    <property type="project" value="UniProtKB-UniRule"/>
</dbReference>
<accession>A0A410PVA0</accession>
<dbReference type="AlphaFoldDB" id="A0A410PVA0"/>
<keyword evidence="8 11" id="KW-0648">Protein biosynthesis</keyword>
<dbReference type="PANTHER" id="PTHR43707:SF1">
    <property type="entry name" value="HISTIDINE--TRNA LIGASE, MITOCHONDRIAL-RELATED"/>
    <property type="match status" value="1"/>
</dbReference>
<feature type="binding site" evidence="12">
    <location>
        <begin position="81"/>
        <end position="83"/>
    </location>
    <ligand>
        <name>L-histidine</name>
        <dbReference type="ChEBI" id="CHEBI:57595"/>
    </ligand>
</feature>
<dbReference type="InterPro" id="IPR045864">
    <property type="entry name" value="aa-tRNA-synth_II/BPL/LPL"/>
</dbReference>
<keyword evidence="15" id="KW-1185">Reference proteome</keyword>
<dbReference type="EMBL" id="CP035281">
    <property type="protein sequence ID" value="QAT42879.1"/>
    <property type="molecule type" value="Genomic_DNA"/>
</dbReference>
<evidence type="ECO:0000256" key="12">
    <source>
        <dbReference type="PIRSR" id="PIRSR001549-1"/>
    </source>
</evidence>
<dbReference type="HAMAP" id="MF_00127">
    <property type="entry name" value="His_tRNA_synth"/>
    <property type="match status" value="1"/>
</dbReference>